<evidence type="ECO:0008006" key="4">
    <source>
        <dbReference type="Google" id="ProtNLM"/>
    </source>
</evidence>
<dbReference type="GO" id="GO:0006974">
    <property type="term" value="P:DNA damage response"/>
    <property type="evidence" value="ECO:0007669"/>
    <property type="project" value="TreeGrafter"/>
</dbReference>
<reference evidence="2 3" key="1">
    <citation type="submission" date="2016-01" db="EMBL/GenBank/DDBJ databases">
        <title>Complete genome and mega plasmid sequence of Sphingomonas panacis DCY99 elicits systemic resistance in rice to Xanthomonas oryzae.</title>
        <authorList>
            <person name="Kim Y.J."/>
            <person name="Yang D.C."/>
            <person name="Sing P."/>
        </authorList>
    </citation>
    <scope>NUCLEOTIDE SEQUENCE [LARGE SCALE GENOMIC DNA]</scope>
    <source>
        <strain evidence="2 3">DCY99</strain>
    </source>
</reference>
<dbReference type="STRING" id="1560345.AWL63_06565"/>
<dbReference type="PANTHER" id="PTHR34387">
    <property type="entry name" value="SLR1258 PROTEIN"/>
    <property type="match status" value="1"/>
</dbReference>
<accession>A0A1B3Z8C5</accession>
<dbReference type="AlphaFoldDB" id="A0A1B3Z8C5"/>
<keyword evidence="1" id="KW-0732">Signal</keyword>
<keyword evidence="3" id="KW-1185">Reference proteome</keyword>
<protein>
    <recommendedName>
        <fullName evidence="4">SIMPL domain-containing protein</fullName>
    </recommendedName>
</protein>
<dbReference type="Pfam" id="PF04402">
    <property type="entry name" value="SIMPL"/>
    <property type="match status" value="1"/>
</dbReference>
<dbReference type="Gene3D" id="3.30.70.2970">
    <property type="entry name" value="Protein of unknown function (DUF541), domain 2"/>
    <property type="match status" value="1"/>
</dbReference>
<feature type="chain" id="PRO_5008556149" description="SIMPL domain-containing protein" evidence="1">
    <location>
        <begin position="23"/>
        <end position="242"/>
    </location>
</feature>
<dbReference type="InterPro" id="IPR052022">
    <property type="entry name" value="26kDa_periplasmic_antigen"/>
</dbReference>
<dbReference type="OrthoDB" id="9813144at2"/>
<dbReference type="KEGG" id="span:AWL63_06565"/>
<dbReference type="PANTHER" id="PTHR34387:SF1">
    <property type="entry name" value="PERIPLASMIC IMMUNOGENIC PROTEIN"/>
    <property type="match status" value="1"/>
</dbReference>
<name>A0A1B3Z8C5_9SPHN</name>
<organism evidence="2 3">
    <name type="scientific">Sphingomonas panacis</name>
    <dbReference type="NCBI Taxonomy" id="1560345"/>
    <lineage>
        <taxon>Bacteria</taxon>
        <taxon>Pseudomonadati</taxon>
        <taxon>Pseudomonadota</taxon>
        <taxon>Alphaproteobacteria</taxon>
        <taxon>Sphingomonadales</taxon>
        <taxon>Sphingomonadaceae</taxon>
        <taxon>Sphingomonas</taxon>
    </lineage>
</organism>
<dbReference type="Gene3D" id="3.30.110.170">
    <property type="entry name" value="Protein of unknown function (DUF541), domain 1"/>
    <property type="match status" value="1"/>
</dbReference>
<evidence type="ECO:0000313" key="3">
    <source>
        <dbReference type="Proteomes" id="UP000094256"/>
    </source>
</evidence>
<dbReference type="InterPro" id="IPR007497">
    <property type="entry name" value="SIMPL/DUF541"/>
</dbReference>
<dbReference type="Proteomes" id="UP000094256">
    <property type="component" value="Chromosome"/>
</dbReference>
<dbReference type="EMBL" id="CP014168">
    <property type="protein sequence ID" value="AOH83683.1"/>
    <property type="molecule type" value="Genomic_DNA"/>
</dbReference>
<evidence type="ECO:0000313" key="2">
    <source>
        <dbReference type="EMBL" id="AOH83683.1"/>
    </source>
</evidence>
<feature type="signal peptide" evidence="1">
    <location>
        <begin position="1"/>
        <end position="22"/>
    </location>
</feature>
<proteinExistence type="predicted"/>
<evidence type="ECO:0000256" key="1">
    <source>
        <dbReference type="SAM" id="SignalP"/>
    </source>
</evidence>
<sequence length="242" mass="24717">MRFYLQAAALAALPFAALPAGAQAQAPASPTILAEGTLLDVQAEGSTTRTPDIATIRAGVVTQGATAAAALTDNAQRMARVLDALKRAGVAARDVQTATVNLSPQYLYAEGKAPTITGYQATNSVAIRFRDIAKSGTILDTLAGVGANQIDGPNLAIDNPEAALDEARAAAVKIARTRAELYARAAGMSVARIVSIAESGMNDGGTPGPVLFQRAAAAADSTRVAAGESRVSATLTVRFLLK</sequence>
<gene>
    <name evidence="2" type="ORF">AWL63_06565</name>
</gene>
<dbReference type="RefSeq" id="WP_069204251.1">
    <property type="nucleotide sequence ID" value="NZ_CP014168.1"/>
</dbReference>